<dbReference type="AlphaFoldDB" id="A0A2V3WC27"/>
<accession>A0A2V3WC27</accession>
<evidence type="ECO:0000259" key="11">
    <source>
        <dbReference type="Pfam" id="PF05746"/>
    </source>
</evidence>
<evidence type="ECO:0000256" key="10">
    <source>
        <dbReference type="HAMAP-Rule" id="MF_00255"/>
    </source>
</evidence>
<comment type="subunit">
    <text evidence="10">Tetramer of two alpha and two beta subunits.</text>
</comment>
<protein>
    <recommendedName>
        <fullName evidence="10">Glycine--tRNA ligase beta subunit</fullName>
        <ecNumber evidence="10">6.1.1.14</ecNumber>
    </recommendedName>
    <alternativeName>
        <fullName evidence="10">Glycyl-tRNA synthetase beta subunit</fullName>
        <shortName evidence="10">GlyRS</shortName>
    </alternativeName>
</protein>
<dbReference type="Pfam" id="PF05746">
    <property type="entry name" value="DALR_1"/>
    <property type="match status" value="1"/>
</dbReference>
<comment type="caution">
    <text evidence="12">The sequence shown here is derived from an EMBL/GenBank/DDBJ whole genome shotgun (WGS) entry which is preliminary data.</text>
</comment>
<proteinExistence type="inferred from homology"/>
<evidence type="ECO:0000256" key="7">
    <source>
        <dbReference type="ARBA" id="ARBA00022917"/>
    </source>
</evidence>
<dbReference type="Pfam" id="PF02092">
    <property type="entry name" value="tRNA_synt_2f"/>
    <property type="match status" value="1"/>
</dbReference>
<keyword evidence="4 10" id="KW-0436">Ligase</keyword>
<evidence type="ECO:0000313" key="12">
    <source>
        <dbReference type="EMBL" id="PXW91632.1"/>
    </source>
</evidence>
<evidence type="ECO:0000256" key="8">
    <source>
        <dbReference type="ARBA" id="ARBA00023146"/>
    </source>
</evidence>
<dbReference type="GO" id="GO:0005829">
    <property type="term" value="C:cytosol"/>
    <property type="evidence" value="ECO:0007669"/>
    <property type="project" value="TreeGrafter"/>
</dbReference>
<dbReference type="SUPFAM" id="SSF109604">
    <property type="entry name" value="HD-domain/PDEase-like"/>
    <property type="match status" value="1"/>
</dbReference>
<keyword evidence="5 10" id="KW-0547">Nucleotide-binding</keyword>
<evidence type="ECO:0000256" key="9">
    <source>
        <dbReference type="ARBA" id="ARBA00047937"/>
    </source>
</evidence>
<dbReference type="GO" id="GO:0005524">
    <property type="term" value="F:ATP binding"/>
    <property type="evidence" value="ECO:0007669"/>
    <property type="project" value="UniProtKB-UniRule"/>
</dbReference>
<dbReference type="GO" id="GO:0006420">
    <property type="term" value="P:arginyl-tRNA aminoacylation"/>
    <property type="evidence" value="ECO:0007669"/>
    <property type="project" value="InterPro"/>
</dbReference>
<comment type="subcellular location">
    <subcellularLocation>
        <location evidence="1 10">Cytoplasm</location>
    </subcellularLocation>
</comment>
<keyword evidence="13" id="KW-1185">Reference proteome</keyword>
<gene>
    <name evidence="10" type="primary">glyS</name>
    <name evidence="12" type="ORF">DES38_10458</name>
</gene>
<dbReference type="GO" id="GO:0006426">
    <property type="term" value="P:glycyl-tRNA aminoacylation"/>
    <property type="evidence" value="ECO:0007669"/>
    <property type="project" value="UniProtKB-UniRule"/>
</dbReference>
<comment type="catalytic activity">
    <reaction evidence="9 10">
        <text>tRNA(Gly) + glycine + ATP = glycyl-tRNA(Gly) + AMP + diphosphate</text>
        <dbReference type="Rhea" id="RHEA:16013"/>
        <dbReference type="Rhea" id="RHEA-COMP:9664"/>
        <dbReference type="Rhea" id="RHEA-COMP:9683"/>
        <dbReference type="ChEBI" id="CHEBI:30616"/>
        <dbReference type="ChEBI" id="CHEBI:33019"/>
        <dbReference type="ChEBI" id="CHEBI:57305"/>
        <dbReference type="ChEBI" id="CHEBI:78442"/>
        <dbReference type="ChEBI" id="CHEBI:78522"/>
        <dbReference type="ChEBI" id="CHEBI:456215"/>
        <dbReference type="EC" id="6.1.1.14"/>
    </reaction>
</comment>
<dbReference type="InterPro" id="IPR006194">
    <property type="entry name" value="Gly-tRNA-synth_heterodimer"/>
</dbReference>
<dbReference type="NCBIfam" id="TIGR00211">
    <property type="entry name" value="glyS"/>
    <property type="match status" value="1"/>
</dbReference>
<dbReference type="HAMAP" id="MF_00255">
    <property type="entry name" value="Gly_tRNA_synth_beta"/>
    <property type="match status" value="1"/>
</dbReference>
<comment type="similarity">
    <text evidence="2 10">Belongs to the class-II aminoacyl-tRNA synthetase family.</text>
</comment>
<evidence type="ECO:0000256" key="1">
    <source>
        <dbReference type="ARBA" id="ARBA00004496"/>
    </source>
</evidence>
<feature type="domain" description="DALR anticodon binding" evidence="11">
    <location>
        <begin position="584"/>
        <end position="680"/>
    </location>
</feature>
<dbReference type="PANTHER" id="PTHR30075">
    <property type="entry name" value="GLYCYL-TRNA SYNTHETASE"/>
    <property type="match status" value="1"/>
</dbReference>
<dbReference type="InterPro" id="IPR008909">
    <property type="entry name" value="DALR_anticod-bd"/>
</dbReference>
<dbReference type="EC" id="6.1.1.14" evidence="10"/>
<keyword evidence="3 10" id="KW-0963">Cytoplasm</keyword>
<sequence length="695" mass="79029">MESTNVLFEVGLEEMPARFLADTEAQLLEKTSAWLNDARLSFTAIDTFVTPRRLAVLIKGLATEQPDLSEEAKGPQKSIAVDAEGNWTKAAMGFAKGQGQPVENLFFQTYNDVEYVYVNKFISGKEATSILPDFKSVILSLNFPKNMRWADRNLRFVRPIKWLLALNDEAIIPFEIEGVKTDRFTKGHRFLGKTVALKTATDYESLLRQEYVVANVDQRKQIIVDQIEAIATEKNWKINIDEDLLEEVTQLVELPTAFSGHFDPAFLIVPEEALITSMREHQRYFPVRDVAGQLLPYFIAIRNGNAEHIETVARGNEKVLNARLKDAVFFYEEDQKHSIEENNEKLTRMVFQEKLGTLAEKVNRVAAISTTIANELDLNEAAQINVSRAAEISKFDLVTQMVNEFTNLQGVMGEKYALLMGEPEEVAMAINEQYMPRHSQDKTPSTTIGQILSVADKMDTIVGSIAVGLIPTGSQDPYALRRQSLGVIQIAKHAEWNVSFETLLNHVLELFITTDIDIENPDQVKMQVKDFFMQRMLYLAKENHIQADTMRAVMHNNLGVVHDTFEIASILEAKRQDPSFKATQEAIVRAMNLAKKATTNDVKPTLFENEFEEQLYLRIKDMEGSFNQFFEEKRYQEAIELLASLVPAIDNFFEETMVMAKDETVKANRLALLALIKTMVDRIADFTYIEWKQHA</sequence>
<evidence type="ECO:0000313" key="13">
    <source>
        <dbReference type="Proteomes" id="UP000247922"/>
    </source>
</evidence>
<keyword evidence="6 10" id="KW-0067">ATP-binding</keyword>
<evidence type="ECO:0000256" key="4">
    <source>
        <dbReference type="ARBA" id="ARBA00022598"/>
    </source>
</evidence>
<dbReference type="PANTHER" id="PTHR30075:SF2">
    <property type="entry name" value="GLYCINE--TRNA LIGASE, CHLOROPLASTIC_MITOCHONDRIAL 2"/>
    <property type="match status" value="1"/>
</dbReference>
<keyword evidence="7 10" id="KW-0648">Protein biosynthesis</keyword>
<evidence type="ECO:0000256" key="3">
    <source>
        <dbReference type="ARBA" id="ARBA00022490"/>
    </source>
</evidence>
<evidence type="ECO:0000256" key="6">
    <source>
        <dbReference type="ARBA" id="ARBA00022840"/>
    </source>
</evidence>
<dbReference type="GO" id="GO:0004814">
    <property type="term" value="F:arginine-tRNA ligase activity"/>
    <property type="evidence" value="ECO:0007669"/>
    <property type="project" value="InterPro"/>
</dbReference>
<dbReference type="RefSeq" id="WP_110250934.1">
    <property type="nucleotide sequence ID" value="NZ_QJJR01000004.1"/>
</dbReference>
<organism evidence="12 13">
    <name type="scientific">Streptohalobacillus salinus</name>
    <dbReference type="NCBI Taxonomy" id="621096"/>
    <lineage>
        <taxon>Bacteria</taxon>
        <taxon>Bacillati</taxon>
        <taxon>Bacillota</taxon>
        <taxon>Bacilli</taxon>
        <taxon>Bacillales</taxon>
        <taxon>Bacillaceae</taxon>
        <taxon>Streptohalobacillus</taxon>
    </lineage>
</organism>
<dbReference type="GO" id="GO:0004820">
    <property type="term" value="F:glycine-tRNA ligase activity"/>
    <property type="evidence" value="ECO:0007669"/>
    <property type="project" value="UniProtKB-UniRule"/>
</dbReference>
<dbReference type="InterPro" id="IPR015944">
    <property type="entry name" value="Gly-tRNA-synth_bsu"/>
</dbReference>
<dbReference type="EMBL" id="QJJR01000004">
    <property type="protein sequence ID" value="PXW91632.1"/>
    <property type="molecule type" value="Genomic_DNA"/>
</dbReference>
<keyword evidence="8 10" id="KW-0030">Aminoacyl-tRNA synthetase</keyword>
<dbReference type="OrthoDB" id="9775440at2"/>
<dbReference type="PROSITE" id="PS50861">
    <property type="entry name" value="AA_TRNA_LIGASE_II_GLYAB"/>
    <property type="match status" value="1"/>
</dbReference>
<dbReference type="Proteomes" id="UP000247922">
    <property type="component" value="Unassembled WGS sequence"/>
</dbReference>
<evidence type="ECO:0000256" key="5">
    <source>
        <dbReference type="ARBA" id="ARBA00022741"/>
    </source>
</evidence>
<name>A0A2V3WC27_9BACI</name>
<evidence type="ECO:0000256" key="2">
    <source>
        <dbReference type="ARBA" id="ARBA00008226"/>
    </source>
</evidence>
<dbReference type="PRINTS" id="PR01045">
    <property type="entry name" value="TRNASYNTHGB"/>
</dbReference>
<reference evidence="12 13" key="1">
    <citation type="submission" date="2018-05" db="EMBL/GenBank/DDBJ databases">
        <title>Genomic Encyclopedia of Type Strains, Phase IV (KMG-IV): sequencing the most valuable type-strain genomes for metagenomic binning, comparative biology and taxonomic classification.</title>
        <authorList>
            <person name="Goeker M."/>
        </authorList>
    </citation>
    <scope>NUCLEOTIDE SEQUENCE [LARGE SCALE GENOMIC DNA]</scope>
    <source>
        <strain evidence="12 13">DSM 22440</strain>
    </source>
</reference>